<name>A0A3R9P525_9BACI</name>
<sequence length="75" mass="8153">MLAFSGSSSSVQTLGGPQEESQFDVVTGRAALRRTSYYRALKSTHPVEVNSGSRLPCALAFFSGQINVENVRKYP</sequence>
<organism evidence="2 3">
    <name type="scientific">Salibacterium salarium</name>
    <dbReference type="NCBI Taxonomy" id="284579"/>
    <lineage>
        <taxon>Bacteria</taxon>
        <taxon>Bacillati</taxon>
        <taxon>Bacillota</taxon>
        <taxon>Bacilli</taxon>
        <taxon>Bacillales</taxon>
        <taxon>Bacillaceae</taxon>
    </lineage>
</organism>
<feature type="region of interest" description="Disordered" evidence="1">
    <location>
        <begin position="1"/>
        <end position="21"/>
    </location>
</feature>
<feature type="compositionally biased region" description="Polar residues" evidence="1">
    <location>
        <begin position="1"/>
        <end position="15"/>
    </location>
</feature>
<protein>
    <submittedName>
        <fullName evidence="2">Uncharacterized protein</fullName>
    </submittedName>
</protein>
<keyword evidence="3" id="KW-1185">Reference proteome</keyword>
<comment type="caution">
    <text evidence="2">The sequence shown here is derived from an EMBL/GenBank/DDBJ whole genome shotgun (WGS) entry which is preliminary data.</text>
</comment>
<dbReference type="AlphaFoldDB" id="A0A3R9P525"/>
<evidence type="ECO:0000313" key="2">
    <source>
        <dbReference type="EMBL" id="RSL30469.1"/>
    </source>
</evidence>
<evidence type="ECO:0000256" key="1">
    <source>
        <dbReference type="SAM" id="MobiDB-lite"/>
    </source>
</evidence>
<proteinExistence type="predicted"/>
<reference evidence="2 3" key="1">
    <citation type="submission" date="2018-10" db="EMBL/GenBank/DDBJ databases">
        <title>Draft genome sequence of Bacillus salarius IM0101, isolated from a hypersaline soil in Inner Mongolia, China.</title>
        <authorList>
            <person name="Yamprayoonswat W."/>
            <person name="Boonvisut S."/>
            <person name="Jumpathong W."/>
            <person name="Sittihan S."/>
            <person name="Ruangsuj P."/>
            <person name="Wanthongcharoen S."/>
            <person name="Thongpramul N."/>
            <person name="Pimmason S."/>
            <person name="Yu B."/>
            <person name="Yasawong M."/>
        </authorList>
    </citation>
    <scope>NUCLEOTIDE SEQUENCE [LARGE SCALE GENOMIC DNA]</scope>
    <source>
        <strain evidence="2 3">IM0101</strain>
    </source>
</reference>
<evidence type="ECO:0000313" key="3">
    <source>
        <dbReference type="Proteomes" id="UP000275076"/>
    </source>
</evidence>
<dbReference type="EMBL" id="RBVX01000036">
    <property type="protein sequence ID" value="RSL30469.1"/>
    <property type="molecule type" value="Genomic_DNA"/>
</dbReference>
<accession>A0A3R9P525</accession>
<gene>
    <name evidence="2" type="ORF">D7Z54_25520</name>
</gene>
<dbReference type="Proteomes" id="UP000275076">
    <property type="component" value="Unassembled WGS sequence"/>
</dbReference>